<dbReference type="AlphaFoldDB" id="A0A3M7SR81"/>
<reference evidence="2 3" key="1">
    <citation type="journal article" date="2018" name="Sci. Rep.">
        <title>Genomic signatures of local adaptation to the degree of environmental predictability in rotifers.</title>
        <authorList>
            <person name="Franch-Gras L."/>
            <person name="Hahn C."/>
            <person name="Garcia-Roger E.M."/>
            <person name="Carmona M.J."/>
            <person name="Serra M."/>
            <person name="Gomez A."/>
        </authorList>
    </citation>
    <scope>NUCLEOTIDE SEQUENCE [LARGE SCALE GENOMIC DNA]</scope>
    <source>
        <strain evidence="2">HYR1</strain>
    </source>
</reference>
<comment type="caution">
    <text evidence="2">The sequence shown here is derived from an EMBL/GenBank/DDBJ whole genome shotgun (WGS) entry which is preliminary data.</text>
</comment>
<dbReference type="Proteomes" id="UP000276133">
    <property type="component" value="Unassembled WGS sequence"/>
</dbReference>
<dbReference type="EMBL" id="REGN01000887">
    <property type="protein sequence ID" value="RNA38344.1"/>
    <property type="molecule type" value="Genomic_DNA"/>
</dbReference>
<accession>A0A3M7SR81</accession>
<evidence type="ECO:0000256" key="1">
    <source>
        <dbReference type="SAM" id="MobiDB-lite"/>
    </source>
</evidence>
<evidence type="ECO:0000313" key="3">
    <source>
        <dbReference type="Proteomes" id="UP000276133"/>
    </source>
</evidence>
<name>A0A3M7SR81_BRAPC</name>
<organism evidence="2 3">
    <name type="scientific">Brachionus plicatilis</name>
    <name type="common">Marine rotifer</name>
    <name type="synonym">Brachionus muelleri</name>
    <dbReference type="NCBI Taxonomy" id="10195"/>
    <lineage>
        <taxon>Eukaryota</taxon>
        <taxon>Metazoa</taxon>
        <taxon>Spiralia</taxon>
        <taxon>Gnathifera</taxon>
        <taxon>Rotifera</taxon>
        <taxon>Eurotatoria</taxon>
        <taxon>Monogononta</taxon>
        <taxon>Pseudotrocha</taxon>
        <taxon>Ploima</taxon>
        <taxon>Brachionidae</taxon>
        <taxon>Brachionus</taxon>
    </lineage>
</organism>
<sequence>MIKTIINHVLSSYLTNVFSSFLGRKETENGQKTNQWTAVKGIMVMLAVLWTFVKCSKKSSPNFCFTLIYSPIKWLTGTKPHYPLPWIKHFERYAIRLNDKTGALLTLIEDKRLAKLEQRILNHNQYASYNEIKDTLHPLIEFAARKQLPNENIYNYLSELEFLAEAAHPEQPYTALEPIIVNRFIRGIHDIKIKQELCKPPTCNTLKDTLQKAYELEEAFRRCNPLDEIKRYPNIAKDAHMEPTKSKKQNEASPNQDDWCTICTHHKHLNKDCHKQQRERKTEQKTTIKACFNHYFNSDEGSNSSSKEANRRRDQPVFQPKIPIIFENQSQDSLEDTNQPPTHDSKLVVTDLMKWYNITDTILISQNTRENSNQHGSLQGDCLINEQQVIAGGGGLDIVGQTYSQIKIGEYAIFTFLIVVNNLVVDCLLGMDLIPQFPFFKQPIDQVRDVIGQMNHKLYQVPKYFSRNAHINTQFIKSLTELDSNHYIDRTKDMIQSIAASSLSELKPSSCFEHNTT</sequence>
<proteinExistence type="predicted"/>
<gene>
    <name evidence="2" type="ORF">BpHYR1_027440</name>
</gene>
<evidence type="ECO:0000313" key="2">
    <source>
        <dbReference type="EMBL" id="RNA38344.1"/>
    </source>
</evidence>
<feature type="region of interest" description="Disordered" evidence="1">
    <location>
        <begin position="299"/>
        <end position="318"/>
    </location>
</feature>
<protein>
    <submittedName>
        <fullName evidence="2">Uncharacterized protein</fullName>
    </submittedName>
</protein>
<keyword evidence="3" id="KW-1185">Reference proteome</keyword>